<dbReference type="SUPFAM" id="SSF116734">
    <property type="entry name" value="DNA methylase specificity domain"/>
    <property type="match status" value="2"/>
</dbReference>
<dbReference type="InterPro" id="IPR044946">
    <property type="entry name" value="Restrct_endonuc_typeI_TRD_sf"/>
</dbReference>
<dbReference type="Proteomes" id="UP000285569">
    <property type="component" value="Unassembled WGS sequence"/>
</dbReference>
<protein>
    <recommendedName>
        <fullName evidence="5">Type I restriction modification DNA specificity domain-containing protein</fullName>
    </recommendedName>
</protein>
<proteinExistence type="inferred from homology"/>
<reference evidence="7" key="1">
    <citation type="submission" date="2018-05" db="EMBL/GenBank/DDBJ databases">
        <title>Leptospira yasudae sp. nov. and Leptospira stimsonii sp. nov., two pathogenic species of the genus Leptospira isolated from environmental sources.</title>
        <authorList>
            <person name="Casanovas-Massana A."/>
            <person name="Hamond C."/>
            <person name="Santos L.A."/>
            <person name="Hacker K.P."/>
            <person name="Balassiano I."/>
            <person name="Medeiros M.A."/>
            <person name="Reis M.G."/>
            <person name="Ko A.I."/>
            <person name="Wunder E.A."/>
        </authorList>
    </citation>
    <scope>NUCLEOTIDE SEQUENCE [LARGE SCALE GENOMIC DNA]</scope>
    <source>
        <strain evidence="7">B21</strain>
    </source>
</reference>
<dbReference type="Gene3D" id="3.90.220.20">
    <property type="entry name" value="DNA methylase specificity domains"/>
    <property type="match status" value="2"/>
</dbReference>
<feature type="domain" description="Type I restriction modification DNA specificity" evidence="5">
    <location>
        <begin position="38"/>
        <end position="212"/>
    </location>
</feature>
<keyword evidence="3" id="KW-0238">DNA-binding</keyword>
<feature type="coiled-coil region" evidence="4">
    <location>
        <begin position="401"/>
        <end position="435"/>
    </location>
</feature>
<reference evidence="6 7" key="2">
    <citation type="journal article" date="2020" name="Int. J. Syst. Evol. Microbiol.">
        <title>Leptospira yasudae sp. nov. and Leptospira stimsonii sp. nov., two new species of the pathogenic group isolated from environmental sources.</title>
        <authorList>
            <person name="Casanovas-Massana A."/>
            <person name="Hamond C."/>
            <person name="Santos L.A."/>
            <person name="de Oliveira D."/>
            <person name="Hacker K.P."/>
            <person name="Balassiano I."/>
            <person name="Costa F."/>
            <person name="Medeiros M.A."/>
            <person name="Reis M.G."/>
            <person name="Ko A.I."/>
            <person name="Wunder E.A."/>
        </authorList>
    </citation>
    <scope>NUCLEOTIDE SEQUENCE [LARGE SCALE GENOMIC DNA]</scope>
    <source>
        <strain evidence="6 7">B21</strain>
    </source>
</reference>
<evidence type="ECO:0000256" key="3">
    <source>
        <dbReference type="ARBA" id="ARBA00023125"/>
    </source>
</evidence>
<keyword evidence="4" id="KW-0175">Coiled coil</keyword>
<evidence type="ECO:0000256" key="1">
    <source>
        <dbReference type="ARBA" id="ARBA00010923"/>
    </source>
</evidence>
<dbReference type="PANTHER" id="PTHR30408">
    <property type="entry name" value="TYPE-1 RESTRICTION ENZYME ECOKI SPECIFICITY PROTEIN"/>
    <property type="match status" value="1"/>
</dbReference>
<dbReference type="PANTHER" id="PTHR30408:SF12">
    <property type="entry name" value="TYPE I RESTRICTION ENZYME MJAVIII SPECIFICITY SUBUNIT"/>
    <property type="match status" value="1"/>
</dbReference>
<comment type="similarity">
    <text evidence="1">Belongs to the type-I restriction system S methylase family.</text>
</comment>
<dbReference type="EMBL" id="QHCR01000010">
    <property type="protein sequence ID" value="RHX77966.1"/>
    <property type="molecule type" value="Genomic_DNA"/>
</dbReference>
<accession>A0ABX9LYN0</accession>
<feature type="domain" description="Type I restriction modification DNA specificity" evidence="5">
    <location>
        <begin position="248"/>
        <end position="422"/>
    </location>
</feature>
<dbReference type="Gene3D" id="1.10.287.1120">
    <property type="entry name" value="Bipartite methylase S protein"/>
    <property type="match status" value="1"/>
</dbReference>
<evidence type="ECO:0000259" key="5">
    <source>
        <dbReference type="Pfam" id="PF01420"/>
    </source>
</evidence>
<organism evidence="6 7">
    <name type="scientific">Leptospira yasudae</name>
    <dbReference type="NCBI Taxonomy" id="2202201"/>
    <lineage>
        <taxon>Bacteria</taxon>
        <taxon>Pseudomonadati</taxon>
        <taxon>Spirochaetota</taxon>
        <taxon>Spirochaetia</taxon>
        <taxon>Leptospirales</taxon>
        <taxon>Leptospiraceae</taxon>
        <taxon>Leptospira</taxon>
    </lineage>
</organism>
<keyword evidence="2" id="KW-0680">Restriction system</keyword>
<name>A0ABX9LYN0_9LEPT</name>
<keyword evidence="7" id="KW-1185">Reference proteome</keyword>
<gene>
    <name evidence="6" type="ORF">DLM77_19355</name>
</gene>
<dbReference type="InterPro" id="IPR052021">
    <property type="entry name" value="Type-I_RS_S_subunit"/>
</dbReference>
<comment type="caution">
    <text evidence="6">The sequence shown here is derived from an EMBL/GenBank/DDBJ whole genome shotgun (WGS) entry which is preliminary data.</text>
</comment>
<evidence type="ECO:0000256" key="2">
    <source>
        <dbReference type="ARBA" id="ARBA00022747"/>
    </source>
</evidence>
<evidence type="ECO:0000313" key="7">
    <source>
        <dbReference type="Proteomes" id="UP000285569"/>
    </source>
</evidence>
<evidence type="ECO:0000256" key="4">
    <source>
        <dbReference type="SAM" id="Coils"/>
    </source>
</evidence>
<sequence length="455" mass="52248">MGSEFIAQNGSRTKQERCMSNLEKSKDGYKHTPIGWIPEDWEISVLERILNKTQYGLSIPNHPEGNVPIIGMSNIKDGILTIEKISKVRIDHETTKAYSIKKNDLLFNRTNSEELVGKTTIANENLNYVFASYLIRFQIKDGVIPKFIYYYFNNPNTVAKIRSFATPGVSQWNINPTALRKHLYIPLPPLPEQKKIAEILSTWDKAIEQTKNLIEAKKKLKKGLMQKLLTGRMRFPEFGKPAKIGKLPEGWHRLRIGDLLKKIERPVIFDDNHQYPLISVKRRSSGLTHRETLTGSEILVKDLYITEEDDFLISKMQVVHGALGIVTKNFTSMYISGSYITLVAKDKEHFNIKFFDFLSRSNYIYHAALISSYGVSIEKMTFNLRWFLHTPIIIPQSIKEQNRIVSTLSILESELNELEKKLSLLQTQKKGLLQKLLTGQIRVQVDSSKPKGKKK</sequence>
<dbReference type="InterPro" id="IPR000055">
    <property type="entry name" value="Restrct_endonuc_typeI_TRD"/>
</dbReference>
<evidence type="ECO:0000313" key="6">
    <source>
        <dbReference type="EMBL" id="RHX77966.1"/>
    </source>
</evidence>
<dbReference type="CDD" id="cd17524">
    <property type="entry name" value="RMtype1_S_EcoUTORF5051P-TRD2-CR2_like"/>
    <property type="match status" value="1"/>
</dbReference>
<dbReference type="Pfam" id="PF01420">
    <property type="entry name" value="Methylase_S"/>
    <property type="match status" value="2"/>
</dbReference>